<evidence type="ECO:0000259" key="19">
    <source>
        <dbReference type="PROSITE" id="PS52004"/>
    </source>
</evidence>
<evidence type="ECO:0000256" key="6">
    <source>
        <dbReference type="ARBA" id="ARBA00022490"/>
    </source>
</evidence>
<evidence type="ECO:0000256" key="9">
    <source>
        <dbReference type="ARBA" id="ARBA00022832"/>
    </source>
</evidence>
<evidence type="ECO:0000256" key="15">
    <source>
        <dbReference type="ARBA" id="ARBA00042143"/>
    </source>
</evidence>
<dbReference type="PROSITE" id="PS00606">
    <property type="entry name" value="KS3_1"/>
    <property type="match status" value="1"/>
</dbReference>
<dbReference type="SMART" id="SM00825">
    <property type="entry name" value="PKS_KS"/>
    <property type="match status" value="1"/>
</dbReference>
<comment type="similarity">
    <text evidence="3 18">Belongs to the thiolase-like superfamily. Beta-ketoacyl-ACP synthases family.</text>
</comment>
<dbReference type="InterPro" id="IPR014031">
    <property type="entry name" value="Ketoacyl_synth_C"/>
</dbReference>
<dbReference type="InterPro" id="IPR000794">
    <property type="entry name" value="Beta-ketoacyl_synthase"/>
</dbReference>
<comment type="pathway">
    <text evidence="2">Lipid metabolism; fatty acid biosynthesis.</text>
</comment>
<dbReference type="Proteomes" id="UP001149821">
    <property type="component" value="Unassembled WGS sequence"/>
</dbReference>
<evidence type="ECO:0000256" key="1">
    <source>
        <dbReference type="ARBA" id="ARBA00004496"/>
    </source>
</evidence>
<dbReference type="Pfam" id="PF00109">
    <property type="entry name" value="ketoacyl-synt"/>
    <property type="match status" value="1"/>
</dbReference>
<accession>A0ABT5QHW2</accession>
<dbReference type="Pfam" id="PF02801">
    <property type="entry name" value="Ketoacyl-synt_C"/>
    <property type="match status" value="1"/>
</dbReference>
<evidence type="ECO:0000256" key="3">
    <source>
        <dbReference type="ARBA" id="ARBA00008467"/>
    </source>
</evidence>
<reference evidence="20" key="1">
    <citation type="submission" date="2021-12" db="EMBL/GenBank/DDBJ databases">
        <title>Enterovibrio ZSDZ35 sp. nov. and Enterovibrio ZSDZ42 sp. nov., isolated from coastal seawater in Qingdao.</title>
        <authorList>
            <person name="Zhang P."/>
        </authorList>
    </citation>
    <scope>NUCLEOTIDE SEQUENCE</scope>
    <source>
        <strain evidence="20">ZSDZ35</strain>
    </source>
</reference>
<name>A0ABT5QHW2_9GAMM</name>
<dbReference type="InterPro" id="IPR014030">
    <property type="entry name" value="Ketoacyl_synth_N"/>
</dbReference>
<evidence type="ECO:0000256" key="10">
    <source>
        <dbReference type="ARBA" id="ARBA00023098"/>
    </source>
</evidence>
<keyword evidence="9" id="KW-0276">Fatty acid metabolism</keyword>
<sequence>MDNRRRVVISGVGVVSSIGNDFDTVTESLKLGRSGIRAVESWSEYGLTSRIAGLVDLDESKIQSANIPLKLRKAMPTSTLYCSVAANDAILSSRLSPEELADPRTACLVGSGVADVGVIHREGVRYYNGQVRRSEPYTVLKSMSSTPSAILTKLFGITGRSYSISSACATGAHNIGHAYELIRDGVIDRAVTGGCEEVNELIVASFQALRMALSTGFNDTPEAASRPYDRDRDGFVISGGAGVLVLESLDSAIARNAPIYAEIAGYSANSDPHDLVLPQADGGTFVDCIFSALEDAGVSTEDVDAINTHGTGTGPGDVAEVNGLRRAFGENNVPRFSSTKSMTGHAIGAVGAIELIACIAMLKEGFIAPSINIENIDPLFADAPIVRETTPADLKTVLSLNFGFGGTNAATILRKMD</sequence>
<evidence type="ECO:0000256" key="12">
    <source>
        <dbReference type="ARBA" id="ARBA00023315"/>
    </source>
</evidence>
<keyword evidence="21" id="KW-1185">Reference proteome</keyword>
<dbReference type="RefSeq" id="WP_274140680.1">
    <property type="nucleotide sequence ID" value="NZ_JAJUBB010000003.1"/>
</dbReference>
<organism evidence="20 21">
    <name type="scientific">Enterovibrio qingdaonensis</name>
    <dbReference type="NCBI Taxonomy" id="2899818"/>
    <lineage>
        <taxon>Bacteria</taxon>
        <taxon>Pseudomonadati</taxon>
        <taxon>Pseudomonadota</taxon>
        <taxon>Gammaproteobacteria</taxon>
        <taxon>Vibrionales</taxon>
        <taxon>Vibrionaceae</taxon>
        <taxon>Enterovibrio</taxon>
    </lineage>
</organism>
<evidence type="ECO:0000256" key="2">
    <source>
        <dbReference type="ARBA" id="ARBA00005194"/>
    </source>
</evidence>
<comment type="subunit">
    <text evidence="4">Homodimer.</text>
</comment>
<dbReference type="InterPro" id="IPR020841">
    <property type="entry name" value="PKS_Beta-ketoAc_synthase_dom"/>
</dbReference>
<evidence type="ECO:0000256" key="4">
    <source>
        <dbReference type="ARBA" id="ARBA00011738"/>
    </source>
</evidence>
<feature type="domain" description="Ketosynthase family 3 (KS3)" evidence="19">
    <location>
        <begin position="4"/>
        <end position="415"/>
    </location>
</feature>
<proteinExistence type="inferred from homology"/>
<evidence type="ECO:0000256" key="17">
    <source>
        <dbReference type="ARBA" id="ARBA00048506"/>
    </source>
</evidence>
<dbReference type="EC" id="2.3.1.41" evidence="5"/>
<keyword evidence="11" id="KW-0275">Fatty acid biosynthesis</keyword>
<evidence type="ECO:0000256" key="7">
    <source>
        <dbReference type="ARBA" id="ARBA00022516"/>
    </source>
</evidence>
<dbReference type="InterPro" id="IPR018201">
    <property type="entry name" value="Ketoacyl_synth_AS"/>
</dbReference>
<protein>
    <recommendedName>
        <fullName evidence="13">3-oxoacyl-[acyl-carrier-protein] synthase 1</fullName>
        <ecNumber evidence="5">2.3.1.41</ecNumber>
    </recommendedName>
    <alternativeName>
        <fullName evidence="14">3-oxoacyl-[acyl-carrier-protein] synthase I</fullName>
    </alternativeName>
    <alternativeName>
        <fullName evidence="15">Beta-ketoacyl-ACP synthase I</fullName>
    </alternativeName>
</protein>
<dbReference type="CDD" id="cd00834">
    <property type="entry name" value="KAS_I_II"/>
    <property type="match status" value="1"/>
</dbReference>
<evidence type="ECO:0000256" key="5">
    <source>
        <dbReference type="ARBA" id="ARBA00013191"/>
    </source>
</evidence>
<keyword evidence="6" id="KW-0963">Cytoplasm</keyword>
<keyword evidence="8 18" id="KW-0808">Transferase</keyword>
<dbReference type="PANTHER" id="PTHR11712">
    <property type="entry name" value="POLYKETIDE SYNTHASE-RELATED"/>
    <property type="match status" value="1"/>
</dbReference>
<evidence type="ECO:0000256" key="14">
    <source>
        <dbReference type="ARBA" id="ARBA00041620"/>
    </source>
</evidence>
<evidence type="ECO:0000256" key="18">
    <source>
        <dbReference type="RuleBase" id="RU003694"/>
    </source>
</evidence>
<evidence type="ECO:0000256" key="11">
    <source>
        <dbReference type="ARBA" id="ARBA00023160"/>
    </source>
</evidence>
<comment type="subcellular location">
    <subcellularLocation>
        <location evidence="1">Cytoplasm</location>
    </subcellularLocation>
</comment>
<dbReference type="Gene3D" id="3.40.47.10">
    <property type="match status" value="1"/>
</dbReference>
<comment type="catalytic activity">
    <reaction evidence="17">
        <text>a fatty acyl-[ACP] + malonyl-[ACP] + H(+) = a 3-oxoacyl-[ACP] + holo-[ACP] + CO2</text>
        <dbReference type="Rhea" id="RHEA:22836"/>
        <dbReference type="Rhea" id="RHEA-COMP:9623"/>
        <dbReference type="Rhea" id="RHEA-COMP:9685"/>
        <dbReference type="Rhea" id="RHEA-COMP:9916"/>
        <dbReference type="Rhea" id="RHEA-COMP:14125"/>
        <dbReference type="ChEBI" id="CHEBI:15378"/>
        <dbReference type="ChEBI" id="CHEBI:16526"/>
        <dbReference type="ChEBI" id="CHEBI:64479"/>
        <dbReference type="ChEBI" id="CHEBI:78449"/>
        <dbReference type="ChEBI" id="CHEBI:78776"/>
        <dbReference type="ChEBI" id="CHEBI:138651"/>
        <dbReference type="EC" id="2.3.1.41"/>
    </reaction>
    <physiologicalReaction direction="left-to-right" evidence="17">
        <dbReference type="Rhea" id="RHEA:22837"/>
    </physiologicalReaction>
</comment>
<dbReference type="PROSITE" id="PS52004">
    <property type="entry name" value="KS3_2"/>
    <property type="match status" value="1"/>
</dbReference>
<dbReference type="InterPro" id="IPR016039">
    <property type="entry name" value="Thiolase-like"/>
</dbReference>
<comment type="catalytic activity">
    <reaction evidence="16">
        <text>(3Z)-decenoyl-[ACP] + malonyl-[ACP] + H(+) = 3-oxo-(5Z)-dodecenoyl-[ACP] + holo-[ACP] + CO2</text>
        <dbReference type="Rhea" id="RHEA:54940"/>
        <dbReference type="Rhea" id="RHEA-COMP:9623"/>
        <dbReference type="Rhea" id="RHEA-COMP:9685"/>
        <dbReference type="Rhea" id="RHEA-COMP:9927"/>
        <dbReference type="Rhea" id="RHEA-COMP:14042"/>
        <dbReference type="ChEBI" id="CHEBI:15378"/>
        <dbReference type="ChEBI" id="CHEBI:16526"/>
        <dbReference type="ChEBI" id="CHEBI:64479"/>
        <dbReference type="ChEBI" id="CHEBI:78449"/>
        <dbReference type="ChEBI" id="CHEBI:78798"/>
        <dbReference type="ChEBI" id="CHEBI:138410"/>
    </reaction>
    <physiologicalReaction direction="left-to-right" evidence="16">
        <dbReference type="Rhea" id="RHEA:54941"/>
    </physiologicalReaction>
</comment>
<evidence type="ECO:0000313" key="21">
    <source>
        <dbReference type="Proteomes" id="UP001149821"/>
    </source>
</evidence>
<evidence type="ECO:0000256" key="16">
    <source>
        <dbReference type="ARBA" id="ARBA00048121"/>
    </source>
</evidence>
<keyword evidence="7" id="KW-0444">Lipid biosynthesis</keyword>
<keyword evidence="10" id="KW-0443">Lipid metabolism</keyword>
<dbReference type="EMBL" id="JAJUBB010000003">
    <property type="protein sequence ID" value="MDD1780578.1"/>
    <property type="molecule type" value="Genomic_DNA"/>
</dbReference>
<dbReference type="PANTHER" id="PTHR11712:SF306">
    <property type="entry name" value="3-OXOACYL-[ACYL-CARRIER-PROTEIN] SYNTHASE 1"/>
    <property type="match status" value="1"/>
</dbReference>
<dbReference type="SUPFAM" id="SSF53901">
    <property type="entry name" value="Thiolase-like"/>
    <property type="match status" value="2"/>
</dbReference>
<comment type="caution">
    <text evidence="20">The sequence shown here is derived from an EMBL/GenBank/DDBJ whole genome shotgun (WGS) entry which is preliminary data.</text>
</comment>
<gene>
    <name evidence="20" type="ORF">LRP49_05120</name>
</gene>
<evidence type="ECO:0000313" key="20">
    <source>
        <dbReference type="EMBL" id="MDD1780578.1"/>
    </source>
</evidence>
<keyword evidence="12" id="KW-0012">Acyltransferase</keyword>
<evidence type="ECO:0000256" key="8">
    <source>
        <dbReference type="ARBA" id="ARBA00022679"/>
    </source>
</evidence>
<evidence type="ECO:0000256" key="13">
    <source>
        <dbReference type="ARBA" id="ARBA00039450"/>
    </source>
</evidence>